<dbReference type="Ensembl" id="ENSSMRT00000020439.1">
    <property type="protein sequence ID" value="ENSSMRP00000017456.1"/>
    <property type="gene ID" value="ENSSMRG00000013597.1"/>
</dbReference>
<dbReference type="AlphaFoldDB" id="A0A8D0C902"/>
<comment type="subcellular location">
    <subcellularLocation>
        <location evidence="9">Cell membrane</location>
        <topology evidence="9">Multi-pass membrane protein</topology>
    </subcellularLocation>
    <subcellularLocation>
        <location evidence="1">Membrane</location>
        <topology evidence="1">Multi-pass membrane protein</topology>
    </subcellularLocation>
</comment>
<evidence type="ECO:0000256" key="7">
    <source>
        <dbReference type="ARBA" id="ARBA00023224"/>
    </source>
</evidence>
<feature type="transmembrane region" description="Helical" evidence="9">
    <location>
        <begin position="271"/>
        <end position="291"/>
    </location>
</feature>
<keyword evidence="12" id="KW-1185">Reference proteome</keyword>
<dbReference type="Gene3D" id="1.20.1070.10">
    <property type="entry name" value="Rhodopsin 7-helix transmembrane proteins"/>
    <property type="match status" value="1"/>
</dbReference>
<keyword evidence="9" id="KW-0552">Olfaction</keyword>
<dbReference type="PRINTS" id="PR00245">
    <property type="entry name" value="OLFACTORYR"/>
</dbReference>
<name>A0A8D0C902_SALMN</name>
<dbReference type="GeneTree" id="ENSGT01140000282552"/>
<dbReference type="PANTHER" id="PTHR48018">
    <property type="entry name" value="OLFACTORY RECEPTOR"/>
    <property type="match status" value="1"/>
</dbReference>
<dbReference type="PROSITE" id="PS00237">
    <property type="entry name" value="G_PROTEIN_RECEP_F1_1"/>
    <property type="match status" value="1"/>
</dbReference>
<evidence type="ECO:0000256" key="9">
    <source>
        <dbReference type="RuleBase" id="RU363047"/>
    </source>
</evidence>
<keyword evidence="6 8" id="KW-0675">Receptor</keyword>
<dbReference type="InterPro" id="IPR000276">
    <property type="entry name" value="GPCR_Rhodpsn"/>
</dbReference>
<dbReference type="Proteomes" id="UP000694421">
    <property type="component" value="Unplaced"/>
</dbReference>
<dbReference type="SUPFAM" id="SSF81321">
    <property type="entry name" value="Family A G protein-coupled receptor-like"/>
    <property type="match status" value="1"/>
</dbReference>
<keyword evidence="4 8" id="KW-0297">G-protein coupled receptor</keyword>
<reference evidence="11" key="1">
    <citation type="submission" date="2025-08" db="UniProtKB">
        <authorList>
            <consortium name="Ensembl"/>
        </authorList>
    </citation>
    <scope>IDENTIFICATION</scope>
</reference>
<organism evidence="11 12">
    <name type="scientific">Salvator merianae</name>
    <name type="common">Argentine black and white tegu</name>
    <name type="synonym">Tupinambis merianae</name>
    <dbReference type="NCBI Taxonomy" id="96440"/>
    <lineage>
        <taxon>Eukaryota</taxon>
        <taxon>Metazoa</taxon>
        <taxon>Chordata</taxon>
        <taxon>Craniata</taxon>
        <taxon>Vertebrata</taxon>
        <taxon>Euteleostomi</taxon>
        <taxon>Lepidosauria</taxon>
        <taxon>Squamata</taxon>
        <taxon>Bifurcata</taxon>
        <taxon>Unidentata</taxon>
        <taxon>Episquamata</taxon>
        <taxon>Laterata</taxon>
        <taxon>Teiioidea</taxon>
        <taxon>Teiidae</taxon>
        <taxon>Salvator</taxon>
    </lineage>
</organism>
<dbReference type="PROSITE" id="PS50262">
    <property type="entry name" value="G_PROTEIN_RECEP_F1_2"/>
    <property type="match status" value="1"/>
</dbReference>
<dbReference type="InterPro" id="IPR000725">
    <property type="entry name" value="Olfact_rcpt"/>
</dbReference>
<evidence type="ECO:0000256" key="6">
    <source>
        <dbReference type="ARBA" id="ARBA00023170"/>
    </source>
</evidence>
<keyword evidence="3 9" id="KW-1133">Transmembrane helix</keyword>
<dbReference type="CDD" id="cd15230">
    <property type="entry name" value="7tmA_OR5-like"/>
    <property type="match status" value="1"/>
</dbReference>
<dbReference type="GO" id="GO:0005886">
    <property type="term" value="C:plasma membrane"/>
    <property type="evidence" value="ECO:0007669"/>
    <property type="project" value="UniProtKB-SubCell"/>
</dbReference>
<dbReference type="GO" id="GO:0004930">
    <property type="term" value="F:G protein-coupled receptor activity"/>
    <property type="evidence" value="ECO:0007669"/>
    <property type="project" value="UniProtKB-KW"/>
</dbReference>
<evidence type="ECO:0000256" key="3">
    <source>
        <dbReference type="ARBA" id="ARBA00022989"/>
    </source>
</evidence>
<evidence type="ECO:0000313" key="12">
    <source>
        <dbReference type="Proteomes" id="UP000694421"/>
    </source>
</evidence>
<proteinExistence type="inferred from homology"/>
<keyword evidence="7 8" id="KW-0807">Transducer</keyword>
<feature type="transmembrane region" description="Helical" evidence="9">
    <location>
        <begin position="198"/>
        <end position="224"/>
    </location>
</feature>
<evidence type="ECO:0000256" key="4">
    <source>
        <dbReference type="ARBA" id="ARBA00023040"/>
    </source>
</evidence>
<dbReference type="OMA" id="MYLFLWH"/>
<evidence type="ECO:0000256" key="2">
    <source>
        <dbReference type="ARBA" id="ARBA00022692"/>
    </source>
</evidence>
<keyword evidence="5 9" id="KW-0472">Membrane</keyword>
<evidence type="ECO:0000256" key="8">
    <source>
        <dbReference type="RuleBase" id="RU000688"/>
    </source>
</evidence>
<feature type="domain" description="G-protein coupled receptors family 1 profile" evidence="10">
    <location>
        <begin position="42"/>
        <end position="289"/>
    </location>
</feature>
<dbReference type="Pfam" id="PF13853">
    <property type="entry name" value="7tm_4"/>
    <property type="match status" value="1"/>
</dbReference>
<feature type="transmembrane region" description="Helical" evidence="9">
    <location>
        <begin position="62"/>
        <end position="83"/>
    </location>
</feature>
<accession>A0A8D0C902</accession>
<feature type="transmembrane region" description="Helical" evidence="9">
    <location>
        <begin position="236"/>
        <end position="259"/>
    </location>
</feature>
<evidence type="ECO:0000259" key="10">
    <source>
        <dbReference type="PROSITE" id="PS50262"/>
    </source>
</evidence>
<keyword evidence="9" id="KW-1003">Cell membrane</keyword>
<protein>
    <recommendedName>
        <fullName evidence="9">Olfactory receptor</fullName>
    </recommendedName>
</protein>
<dbReference type="PRINTS" id="PR00237">
    <property type="entry name" value="GPCRRHODOPSN"/>
</dbReference>
<sequence>MGTEENSTAITEFILRGISDDPELQIILFAMFLTIYLINVVGNLGMILLISFESQLHNPMYFFLWNLSFCDICYSSAIAPRMISDLLSASRTISFAGCTAQLYFFAAFVDAECYILAVMAYDRYVAICNPLLYSPIMSRSLCIRLLLGSYIAGTTSAIIHTTATFSLYYCNSNLINHFFCDVPPLLEISCSDTYLNEILLFAFAGFVGLSSLWIILISYIFILATILRMASGRLKAFSTCGSHFTGVTLFYGAGIYMYLRPTSVYALDQDKWASVFYTVVIPMLNPLIYSLRNKDVKKAIKKLINKKAVSRTSIAKGIYD</sequence>
<dbReference type="FunFam" id="1.20.1070.10:FF:000003">
    <property type="entry name" value="Olfactory receptor"/>
    <property type="match status" value="1"/>
</dbReference>
<keyword evidence="2 8" id="KW-0812">Transmembrane</keyword>
<dbReference type="InterPro" id="IPR017452">
    <property type="entry name" value="GPCR_Rhodpsn_7TM"/>
</dbReference>
<feature type="transmembrane region" description="Helical" evidence="9">
    <location>
        <begin position="26"/>
        <end position="50"/>
    </location>
</feature>
<dbReference type="GO" id="GO:0004984">
    <property type="term" value="F:olfactory receptor activity"/>
    <property type="evidence" value="ECO:0007669"/>
    <property type="project" value="InterPro"/>
</dbReference>
<evidence type="ECO:0000313" key="11">
    <source>
        <dbReference type="Ensembl" id="ENSSMRP00000017456.1"/>
    </source>
</evidence>
<keyword evidence="9" id="KW-0716">Sensory transduction</keyword>
<reference evidence="11" key="2">
    <citation type="submission" date="2025-09" db="UniProtKB">
        <authorList>
            <consortium name="Ensembl"/>
        </authorList>
    </citation>
    <scope>IDENTIFICATION</scope>
</reference>
<feature type="transmembrane region" description="Helical" evidence="9">
    <location>
        <begin position="141"/>
        <end position="159"/>
    </location>
</feature>
<feature type="transmembrane region" description="Helical" evidence="9">
    <location>
        <begin position="103"/>
        <end position="121"/>
    </location>
</feature>
<evidence type="ECO:0000256" key="1">
    <source>
        <dbReference type="ARBA" id="ARBA00004141"/>
    </source>
</evidence>
<comment type="similarity">
    <text evidence="8">Belongs to the G-protein coupled receptor 1 family.</text>
</comment>
<evidence type="ECO:0000256" key="5">
    <source>
        <dbReference type="ARBA" id="ARBA00023136"/>
    </source>
</evidence>